<dbReference type="InterPro" id="IPR029058">
    <property type="entry name" value="AB_hydrolase_fold"/>
</dbReference>
<evidence type="ECO:0000313" key="9">
    <source>
        <dbReference type="EMBL" id="PIB00457.1"/>
    </source>
</evidence>
<keyword evidence="2" id="KW-0719">Serine esterase</keyword>
<keyword evidence="6" id="KW-0106">Calcium</keyword>
<keyword evidence="7" id="KW-1015">Disulfide bond</keyword>
<evidence type="ECO:0000256" key="2">
    <source>
        <dbReference type="ARBA" id="ARBA00022487"/>
    </source>
</evidence>
<evidence type="ECO:0000256" key="1">
    <source>
        <dbReference type="ARBA" id="ARBA00006249"/>
    </source>
</evidence>
<proteinExistence type="inferred from homology"/>
<dbReference type="PANTHER" id="PTHR33938">
    <property type="entry name" value="FERULOYL ESTERASE B-RELATED"/>
    <property type="match status" value="1"/>
</dbReference>
<keyword evidence="5 8" id="KW-0378">Hydrolase</keyword>
<protein>
    <recommendedName>
        <fullName evidence="8">Carboxylic ester hydrolase</fullName>
        <ecNumber evidence="8">3.1.1.-</ecNumber>
    </recommendedName>
</protein>
<evidence type="ECO:0000256" key="3">
    <source>
        <dbReference type="ARBA" id="ARBA00022723"/>
    </source>
</evidence>
<keyword evidence="4" id="KW-0732">Signal</keyword>
<dbReference type="InterPro" id="IPR011118">
    <property type="entry name" value="Tannase/feruloyl_esterase"/>
</dbReference>
<sequence length="342" mass="37384">MISIGNRITSDFFGSEPKYSYFSGCCGRGRQAMELAQRFPNDYDGVPAAAPAMNIETFIPAAIWSAMVMRNLSTYPSACEGNAFSKRAIQACDLLNGLEDAIASRPELCNFDPSSAVGARISCNGTDKVLSAAAADVVRVAWIGPHDPEGNFSWPGLNVDASLTGYISTTCSSDDQCTQSDSELFTGFWKYFLAKDPAFDVTTLTDEQFFDYLRTSQRVFGPIMAAHDPDLSSFQKAGGKMISWHGLADETIPPVTSRYYDQVMERVSDVHQFYRHFEAPGVGHCMGGLGPLPGTAFDQLINWVEEGVVPDKLKAVGQVGRKGFMPLSFCYRPSSARAKTMR</sequence>
<dbReference type="EMBL" id="LKMD01000100">
    <property type="protein sequence ID" value="PIB00457.1"/>
    <property type="molecule type" value="Genomic_DNA"/>
</dbReference>
<dbReference type="AlphaFoldDB" id="A0A2G5I6L8"/>
<evidence type="ECO:0000256" key="4">
    <source>
        <dbReference type="ARBA" id="ARBA00022729"/>
    </source>
</evidence>
<organism evidence="9 10">
    <name type="scientific">Cercospora beticola</name>
    <name type="common">Sugarbeet leaf spot fungus</name>
    <dbReference type="NCBI Taxonomy" id="122368"/>
    <lineage>
        <taxon>Eukaryota</taxon>
        <taxon>Fungi</taxon>
        <taxon>Dikarya</taxon>
        <taxon>Ascomycota</taxon>
        <taxon>Pezizomycotina</taxon>
        <taxon>Dothideomycetes</taxon>
        <taxon>Dothideomycetidae</taxon>
        <taxon>Mycosphaerellales</taxon>
        <taxon>Mycosphaerellaceae</taxon>
        <taxon>Cercospora</taxon>
    </lineage>
</organism>
<dbReference type="GO" id="GO:0030600">
    <property type="term" value="F:feruloyl esterase activity"/>
    <property type="evidence" value="ECO:0007669"/>
    <property type="project" value="UniProtKB-ARBA"/>
</dbReference>
<dbReference type="Pfam" id="PF07519">
    <property type="entry name" value="Tannase"/>
    <property type="match status" value="1"/>
</dbReference>
<dbReference type="PANTHER" id="PTHR33938:SF8">
    <property type="entry name" value="CARBOXYLIC ESTER HYDROLASE"/>
    <property type="match status" value="1"/>
</dbReference>
<evidence type="ECO:0000313" key="10">
    <source>
        <dbReference type="Proteomes" id="UP000230605"/>
    </source>
</evidence>
<comment type="similarity">
    <text evidence="1 8">Belongs to the tannase family.</text>
</comment>
<keyword evidence="3" id="KW-0479">Metal-binding</keyword>
<name>A0A2G5I6L8_CERBT</name>
<dbReference type="SUPFAM" id="SSF53474">
    <property type="entry name" value="alpha/beta-Hydrolases"/>
    <property type="match status" value="1"/>
</dbReference>
<comment type="caution">
    <text evidence="9">The sequence shown here is derived from an EMBL/GenBank/DDBJ whole genome shotgun (WGS) entry which is preliminary data.</text>
</comment>
<dbReference type="Proteomes" id="UP000230605">
    <property type="component" value="Chromosome 1"/>
</dbReference>
<dbReference type="EC" id="3.1.1.-" evidence="8"/>
<gene>
    <name evidence="9" type="ORF">CB0940_01123</name>
</gene>
<dbReference type="OrthoDB" id="3039123at2759"/>
<reference evidence="9 10" key="1">
    <citation type="submission" date="2015-10" db="EMBL/GenBank/DDBJ databases">
        <title>The cercosporin biosynthetic gene cluster was horizontally transferred to several fungal lineages and shown to be expanded in Cercospora beticola based on microsynteny with recipient genomes.</title>
        <authorList>
            <person name="De Jonge R."/>
            <person name="Ebert M.K."/>
            <person name="Suttle J.C."/>
            <person name="Jurick Ii W.M."/>
            <person name="Secor G.A."/>
            <person name="Thomma B.P."/>
            <person name="Van De Peer Y."/>
            <person name="Bolton M.D."/>
        </authorList>
    </citation>
    <scope>NUCLEOTIDE SEQUENCE [LARGE SCALE GENOMIC DNA]</scope>
    <source>
        <strain evidence="9 10">09-40</strain>
    </source>
</reference>
<evidence type="ECO:0000256" key="5">
    <source>
        <dbReference type="ARBA" id="ARBA00022801"/>
    </source>
</evidence>
<evidence type="ECO:0000256" key="7">
    <source>
        <dbReference type="ARBA" id="ARBA00023157"/>
    </source>
</evidence>
<accession>A0A2G5I6L8</accession>
<evidence type="ECO:0000256" key="6">
    <source>
        <dbReference type="ARBA" id="ARBA00022837"/>
    </source>
</evidence>
<evidence type="ECO:0000256" key="8">
    <source>
        <dbReference type="RuleBase" id="RU361238"/>
    </source>
</evidence>
<dbReference type="GO" id="GO:0046872">
    <property type="term" value="F:metal ion binding"/>
    <property type="evidence" value="ECO:0007669"/>
    <property type="project" value="UniProtKB-KW"/>
</dbReference>